<dbReference type="AlphaFoldDB" id="A0A454JD63"/>
<dbReference type="Proteomes" id="UP000274139">
    <property type="component" value="Unassembled WGS sequence"/>
</dbReference>
<evidence type="ECO:0000313" key="2">
    <source>
        <dbReference type="Proteomes" id="UP000274139"/>
    </source>
</evidence>
<keyword evidence="2" id="KW-1185">Reference proteome</keyword>
<accession>A0A454JD63</accession>
<comment type="caution">
    <text evidence="1">The sequence shown here is derived from an EMBL/GenBank/DDBJ whole genome shotgun (WGS) entry which is preliminary data.</text>
</comment>
<protein>
    <submittedName>
        <fullName evidence="1">Uncharacterized protein</fullName>
    </submittedName>
</protein>
<reference evidence="1 2" key="1">
    <citation type="submission" date="2018-10" db="EMBL/GenBank/DDBJ databases">
        <title>Draft genome sequence of Aquitalea MWU14-2217 isolated from a wild cranberry bog in Provincetown, Massachusetts.</title>
        <authorList>
            <person name="Ebadzadsahrai G."/>
            <person name="Soby S."/>
        </authorList>
    </citation>
    <scope>NUCLEOTIDE SEQUENCE [LARGE SCALE GENOMIC DNA]</scope>
    <source>
        <strain evidence="1 2">MWU14-2217</strain>
    </source>
</reference>
<evidence type="ECO:0000313" key="1">
    <source>
        <dbReference type="EMBL" id="RMC91245.1"/>
    </source>
</evidence>
<organism evidence="1 2">
    <name type="scientific">Aquitalea palustris</name>
    <dbReference type="NCBI Taxonomy" id="2480983"/>
    <lineage>
        <taxon>Bacteria</taxon>
        <taxon>Pseudomonadati</taxon>
        <taxon>Pseudomonadota</taxon>
        <taxon>Betaproteobacteria</taxon>
        <taxon>Neisseriales</taxon>
        <taxon>Chromobacteriaceae</taxon>
        <taxon>Aquitalea</taxon>
    </lineage>
</organism>
<gene>
    <name evidence="1" type="ORF">EAY64_19505</name>
</gene>
<sequence>MNVLADFSTAGLLAQGTCRQRQRGFFLLRCGKGKQESLSGKGAVICALQLHDEGQRHRRGACHRLQPVLGRESCTMVWFFFAAM</sequence>
<name>A0A454JD63_9NEIS</name>
<proteinExistence type="predicted"/>
<dbReference type="EMBL" id="RFAR01000119">
    <property type="protein sequence ID" value="RMC91245.1"/>
    <property type="molecule type" value="Genomic_DNA"/>
</dbReference>